<feature type="compositionally biased region" description="Polar residues" evidence="1">
    <location>
        <begin position="168"/>
        <end position="178"/>
    </location>
</feature>
<organism evidence="2 3">
    <name type="scientific">Rhodovibrio sodomensis</name>
    <dbReference type="NCBI Taxonomy" id="1088"/>
    <lineage>
        <taxon>Bacteria</taxon>
        <taxon>Pseudomonadati</taxon>
        <taxon>Pseudomonadota</taxon>
        <taxon>Alphaproteobacteria</taxon>
        <taxon>Rhodospirillales</taxon>
        <taxon>Rhodovibrionaceae</taxon>
        <taxon>Rhodovibrio</taxon>
    </lineage>
</organism>
<proteinExistence type="predicted"/>
<gene>
    <name evidence="2" type="ORF">CKO28_00095</name>
</gene>
<feature type="compositionally biased region" description="Basic and acidic residues" evidence="1">
    <location>
        <begin position="199"/>
        <end position="210"/>
    </location>
</feature>
<dbReference type="RefSeq" id="WP_200338429.1">
    <property type="nucleotide sequence ID" value="NZ_NRRL01000001.1"/>
</dbReference>
<comment type="caution">
    <text evidence="2">The sequence shown here is derived from an EMBL/GenBank/DDBJ whole genome shotgun (WGS) entry which is preliminary data.</text>
</comment>
<evidence type="ECO:0000313" key="2">
    <source>
        <dbReference type="EMBL" id="MBK1666439.1"/>
    </source>
</evidence>
<dbReference type="Proteomes" id="UP001296873">
    <property type="component" value="Unassembled WGS sequence"/>
</dbReference>
<evidence type="ECO:0000313" key="3">
    <source>
        <dbReference type="Proteomes" id="UP001296873"/>
    </source>
</evidence>
<reference evidence="2 3" key="1">
    <citation type="journal article" date="2020" name="Microorganisms">
        <title>Osmotic Adaptation and Compatible Solute Biosynthesis of Phototrophic Bacteria as Revealed from Genome Analyses.</title>
        <authorList>
            <person name="Imhoff J.F."/>
            <person name="Rahn T."/>
            <person name="Kunzel S."/>
            <person name="Keller A."/>
            <person name="Neulinger S.C."/>
        </authorList>
    </citation>
    <scope>NUCLEOTIDE SEQUENCE [LARGE SCALE GENOMIC DNA]</scope>
    <source>
        <strain evidence="2 3">DSM 9895</strain>
    </source>
</reference>
<feature type="region of interest" description="Disordered" evidence="1">
    <location>
        <begin position="163"/>
        <end position="210"/>
    </location>
</feature>
<sequence length="210" mass="23162">MFKNLKTRLTALVADEPISTKPVISHKRRPQVGDTVMAYAPDSDSPNKPGIMARPCMVIWSKTDASGQLHLQVAPGTFRNVDKAGPRDIVLSSKDSLDATGMDRPVRFQMDRTVSFPWDEAHIATTAGKPPVAGRMLNRDFEQARTVYGRALRAQETKRSLRAVNSGPGIQQPDQVASISPMKPPQRPETPQQSNIRQVARERRAAGDAR</sequence>
<accession>A0ABS1D8U3</accession>
<evidence type="ECO:0000256" key="1">
    <source>
        <dbReference type="SAM" id="MobiDB-lite"/>
    </source>
</evidence>
<protein>
    <submittedName>
        <fullName evidence="2">Uncharacterized protein</fullName>
    </submittedName>
</protein>
<keyword evidence="3" id="KW-1185">Reference proteome</keyword>
<dbReference type="EMBL" id="NRRL01000001">
    <property type="protein sequence ID" value="MBK1666439.1"/>
    <property type="molecule type" value="Genomic_DNA"/>
</dbReference>
<name>A0ABS1D8U3_9PROT</name>